<evidence type="ECO:0000256" key="2">
    <source>
        <dbReference type="SAM" id="SignalP"/>
    </source>
</evidence>
<comment type="caution">
    <text evidence="3">The sequence shown here is derived from an EMBL/GenBank/DDBJ whole genome shotgun (WGS) entry which is preliminary data.</text>
</comment>
<dbReference type="Gene3D" id="4.10.1080.10">
    <property type="entry name" value="TSP type-3 repeat"/>
    <property type="match status" value="1"/>
</dbReference>
<feature type="chain" id="PRO_5022994625" description="Outer membrane beta-barrel protein" evidence="2">
    <location>
        <begin position="25"/>
        <end position="399"/>
    </location>
</feature>
<dbReference type="AlphaFoldDB" id="A0A5C6RH00"/>
<feature type="signal peptide" evidence="2">
    <location>
        <begin position="1"/>
        <end position="24"/>
    </location>
</feature>
<evidence type="ECO:0000313" key="3">
    <source>
        <dbReference type="EMBL" id="TXB61334.1"/>
    </source>
</evidence>
<evidence type="ECO:0000256" key="1">
    <source>
        <dbReference type="ARBA" id="ARBA00022729"/>
    </source>
</evidence>
<proteinExistence type="predicted"/>
<dbReference type="EMBL" id="VOOR01000065">
    <property type="protein sequence ID" value="TXB61334.1"/>
    <property type="molecule type" value="Genomic_DNA"/>
</dbReference>
<evidence type="ECO:0000313" key="4">
    <source>
        <dbReference type="Proteomes" id="UP000321580"/>
    </source>
</evidence>
<reference evidence="3 4" key="1">
    <citation type="submission" date="2019-08" db="EMBL/GenBank/DDBJ databases">
        <title>Genome of Phaeodactylibacter luteus.</title>
        <authorList>
            <person name="Bowman J.P."/>
        </authorList>
    </citation>
    <scope>NUCLEOTIDE SEQUENCE [LARGE SCALE GENOMIC DNA]</scope>
    <source>
        <strain evidence="3 4">KCTC 42180</strain>
    </source>
</reference>
<sequence>MSRRKTIWTLSIWLIGALAGQEVAAQPASWSFSLWSGLQGYQGDLGEALMPVPEQSGLLLGAGLSRRLSPALQLQGRLQYSELAAEDGAALAQRGFRFSGRYARAHLSMAWSPWEKRRYPGPRAFKRSLTPYGLAGGGLLRSVVRPDFSGNQIDRLSAYIDQDKARGATAWQLEIAVGGGMLYDLGLRSAIFVEAVTQTAFSDHLDGVSHSGNPAHADWMPQVSLGLTYRLLPPDRDRDGIADEEDACPQVPGPWSARGCPDADEDGIEDLEDLCRDEPGPRSLNGCPDTDGDGVADREDRCPASPGLKATLGCPDADRDGLADLDDRCPFLPGKPWEEGCPPLDANADGQLADEHQVCLPEAVQQQLSARLHSVGLLVSLSGHWQLPGDTTIAAPLHR</sequence>
<evidence type="ECO:0008006" key="5">
    <source>
        <dbReference type="Google" id="ProtNLM"/>
    </source>
</evidence>
<name>A0A5C6RH00_9BACT</name>
<dbReference type="SUPFAM" id="SSF103647">
    <property type="entry name" value="TSP type-3 repeat"/>
    <property type="match status" value="2"/>
</dbReference>
<organism evidence="3 4">
    <name type="scientific">Phaeodactylibacter luteus</name>
    <dbReference type="NCBI Taxonomy" id="1564516"/>
    <lineage>
        <taxon>Bacteria</taxon>
        <taxon>Pseudomonadati</taxon>
        <taxon>Bacteroidota</taxon>
        <taxon>Saprospiria</taxon>
        <taxon>Saprospirales</taxon>
        <taxon>Haliscomenobacteraceae</taxon>
        <taxon>Phaeodactylibacter</taxon>
    </lineage>
</organism>
<dbReference type="RefSeq" id="WP_147169337.1">
    <property type="nucleotide sequence ID" value="NZ_VOOR01000065.1"/>
</dbReference>
<dbReference type="InterPro" id="IPR003367">
    <property type="entry name" value="Thrombospondin_3-like_rpt"/>
</dbReference>
<dbReference type="GO" id="GO:0005509">
    <property type="term" value="F:calcium ion binding"/>
    <property type="evidence" value="ECO:0007669"/>
    <property type="project" value="InterPro"/>
</dbReference>
<dbReference type="Pfam" id="PF02412">
    <property type="entry name" value="TSP_3"/>
    <property type="match status" value="2"/>
</dbReference>
<gene>
    <name evidence="3" type="ORF">FRY97_19710</name>
</gene>
<dbReference type="OrthoDB" id="1522982at2"/>
<accession>A0A5C6RH00</accession>
<dbReference type="Proteomes" id="UP000321580">
    <property type="component" value="Unassembled WGS sequence"/>
</dbReference>
<dbReference type="GO" id="GO:0007155">
    <property type="term" value="P:cell adhesion"/>
    <property type="evidence" value="ECO:0007669"/>
    <property type="project" value="InterPro"/>
</dbReference>
<dbReference type="InterPro" id="IPR028974">
    <property type="entry name" value="TSP_type-3_rpt"/>
</dbReference>
<keyword evidence="4" id="KW-1185">Reference proteome</keyword>
<protein>
    <recommendedName>
        <fullName evidence="5">Outer membrane beta-barrel protein</fullName>
    </recommendedName>
</protein>
<keyword evidence="1 2" id="KW-0732">Signal</keyword>